<proteinExistence type="inferred from homology"/>
<dbReference type="Gene3D" id="1.10.3720.10">
    <property type="entry name" value="MetI-like"/>
    <property type="match status" value="1"/>
</dbReference>
<feature type="transmembrane region" description="Helical" evidence="7">
    <location>
        <begin position="107"/>
        <end position="127"/>
    </location>
</feature>
<feature type="domain" description="ABC transmembrane type-1" evidence="8">
    <location>
        <begin position="69"/>
        <end position="282"/>
    </location>
</feature>
<keyword evidence="5 7" id="KW-1133">Transmembrane helix</keyword>
<dbReference type="InterPro" id="IPR035906">
    <property type="entry name" value="MetI-like_sf"/>
</dbReference>
<dbReference type="RefSeq" id="WP_404629597.1">
    <property type="nucleotide sequence ID" value="NZ_JADIKM010000001.1"/>
</dbReference>
<feature type="transmembrane region" description="Helical" evidence="7">
    <location>
        <begin position="169"/>
        <end position="188"/>
    </location>
</feature>
<keyword evidence="6 7" id="KW-0472">Membrane</keyword>
<evidence type="ECO:0000256" key="1">
    <source>
        <dbReference type="ARBA" id="ARBA00004651"/>
    </source>
</evidence>
<feature type="transmembrane region" description="Helical" evidence="7">
    <location>
        <begin position="73"/>
        <end position="95"/>
    </location>
</feature>
<evidence type="ECO:0000256" key="4">
    <source>
        <dbReference type="ARBA" id="ARBA00022692"/>
    </source>
</evidence>
<dbReference type="PANTHER" id="PTHR30193:SF37">
    <property type="entry name" value="INNER MEMBRANE ABC TRANSPORTER PERMEASE PROTEIN YCJO"/>
    <property type="match status" value="1"/>
</dbReference>
<evidence type="ECO:0000256" key="7">
    <source>
        <dbReference type="RuleBase" id="RU363032"/>
    </source>
</evidence>
<keyword evidence="4 7" id="KW-0812">Transmembrane</keyword>
<organism evidence="9 10">
    <name type="scientific">Dyella ginsengisoli</name>
    <dbReference type="NCBI Taxonomy" id="363848"/>
    <lineage>
        <taxon>Bacteria</taxon>
        <taxon>Pseudomonadati</taxon>
        <taxon>Pseudomonadota</taxon>
        <taxon>Gammaproteobacteria</taxon>
        <taxon>Lysobacterales</taxon>
        <taxon>Rhodanobacteraceae</taxon>
        <taxon>Dyella</taxon>
    </lineage>
</organism>
<feature type="transmembrane region" description="Helical" evidence="7">
    <location>
        <begin position="7"/>
        <end position="32"/>
    </location>
</feature>
<dbReference type="SUPFAM" id="SSF160964">
    <property type="entry name" value="MalF N-terminal region-like"/>
    <property type="match status" value="1"/>
</dbReference>
<comment type="subcellular location">
    <subcellularLocation>
        <location evidence="1 7">Cell membrane</location>
        <topology evidence="1 7">Multi-pass membrane protein</topology>
    </subcellularLocation>
</comment>
<dbReference type="InterPro" id="IPR051393">
    <property type="entry name" value="ABC_transporter_permease"/>
</dbReference>
<keyword evidence="3" id="KW-1003">Cell membrane</keyword>
<dbReference type="PROSITE" id="PS50928">
    <property type="entry name" value="ABC_TM1"/>
    <property type="match status" value="1"/>
</dbReference>
<keyword evidence="10" id="KW-1185">Reference proteome</keyword>
<feature type="transmembrane region" description="Helical" evidence="7">
    <location>
        <begin position="209"/>
        <end position="230"/>
    </location>
</feature>
<evidence type="ECO:0000256" key="3">
    <source>
        <dbReference type="ARBA" id="ARBA00022475"/>
    </source>
</evidence>
<comment type="caution">
    <text evidence="9">The sequence shown here is derived from an EMBL/GenBank/DDBJ whole genome shotgun (WGS) entry which is preliminary data.</text>
</comment>
<evidence type="ECO:0000259" key="8">
    <source>
        <dbReference type="PROSITE" id="PS50928"/>
    </source>
</evidence>
<reference evidence="9 10" key="1">
    <citation type="submission" date="2020-10" db="EMBL/GenBank/DDBJ databases">
        <title>Phylogeny of dyella-like bacteria.</title>
        <authorList>
            <person name="Fu J."/>
        </authorList>
    </citation>
    <scope>NUCLEOTIDE SEQUENCE [LARGE SCALE GENOMIC DNA]</scope>
    <source>
        <strain evidence="9 10">Gsoil3046</strain>
    </source>
</reference>
<name>A0ABW8JQ99_9GAMM</name>
<dbReference type="CDD" id="cd06261">
    <property type="entry name" value="TM_PBP2"/>
    <property type="match status" value="1"/>
</dbReference>
<comment type="similarity">
    <text evidence="7">Belongs to the binding-protein-dependent transport system permease family.</text>
</comment>
<gene>
    <name evidence="9" type="ORF">ISP17_00730</name>
</gene>
<accession>A0ABW8JQ99</accession>
<feature type="transmembrane region" description="Helical" evidence="7">
    <location>
        <begin position="258"/>
        <end position="283"/>
    </location>
</feature>
<evidence type="ECO:0000256" key="5">
    <source>
        <dbReference type="ARBA" id="ARBA00022989"/>
    </source>
</evidence>
<evidence type="ECO:0000313" key="9">
    <source>
        <dbReference type="EMBL" id="MFK2902470.1"/>
    </source>
</evidence>
<dbReference type="Proteomes" id="UP001620460">
    <property type="component" value="Unassembled WGS sequence"/>
</dbReference>
<dbReference type="Pfam" id="PF00528">
    <property type="entry name" value="BPD_transp_1"/>
    <property type="match status" value="1"/>
</dbReference>
<protein>
    <submittedName>
        <fullName evidence="9">Sugar ABC transporter permease</fullName>
    </submittedName>
</protein>
<dbReference type="PANTHER" id="PTHR30193">
    <property type="entry name" value="ABC TRANSPORTER PERMEASE PROTEIN"/>
    <property type="match status" value="1"/>
</dbReference>
<dbReference type="InterPro" id="IPR000515">
    <property type="entry name" value="MetI-like"/>
</dbReference>
<dbReference type="EMBL" id="JADIKM010000001">
    <property type="protein sequence ID" value="MFK2902470.1"/>
    <property type="molecule type" value="Genomic_DNA"/>
</dbReference>
<evidence type="ECO:0000313" key="10">
    <source>
        <dbReference type="Proteomes" id="UP001620460"/>
    </source>
</evidence>
<sequence length="296" mass="32636">MNPPRTAWLFLAPALMVIGVFFALPVLGALVLSFTDYDLYALADPHNVRFVGLHNYLALLQRPLFWAALGHTVYFVAVAVPLSMAVSLGGALLLNSPLARAQALFRTALFAPVVTTVVAVAIIWRYLFNTKYGVVNALLDALGVHPVDWLGDPHWAMPTIILFAVWKNFGYNMIIFLAGLQAIPSALYEAARIDGASPWRQFRHITVPMLRPTLLMVAILTVSGYFQLFAEPYVITEGGPLQSTVSVLYLMYDEGFTWWNLGSASAVAFALFIVMFAVTALMLRLARRDPSESEPA</sequence>
<evidence type="ECO:0000256" key="6">
    <source>
        <dbReference type="ARBA" id="ARBA00023136"/>
    </source>
</evidence>
<evidence type="ECO:0000256" key="2">
    <source>
        <dbReference type="ARBA" id="ARBA00022448"/>
    </source>
</evidence>
<keyword evidence="2 7" id="KW-0813">Transport</keyword>
<dbReference type="SUPFAM" id="SSF161098">
    <property type="entry name" value="MetI-like"/>
    <property type="match status" value="1"/>
</dbReference>